<dbReference type="PANTHER" id="PTHR24248:SF187">
    <property type="entry name" value="OCTOPAMINE RECEPTOR BETA-2R"/>
    <property type="match status" value="1"/>
</dbReference>
<dbReference type="GO" id="GO:0007188">
    <property type="term" value="P:adenylate cyclase-modulating G protein-coupled receptor signaling pathway"/>
    <property type="evidence" value="ECO:0000318"/>
    <property type="project" value="GO_Central"/>
</dbReference>
<evidence type="ECO:0000256" key="10">
    <source>
        <dbReference type="SAM" id="Phobius"/>
    </source>
</evidence>
<dbReference type="FunFam" id="1.20.1070.10:FF:001185">
    <property type="entry name" value="Uncharacterized protein"/>
    <property type="match status" value="1"/>
</dbReference>
<dbReference type="OMA" id="QNSCQFI"/>
<dbReference type="GO" id="GO:0007187">
    <property type="term" value="P:G protein-coupled receptor signaling pathway, coupled to cyclic nucleotide second messenger"/>
    <property type="evidence" value="ECO:0000318"/>
    <property type="project" value="GO_Central"/>
</dbReference>
<keyword evidence="3 9" id="KW-0812">Transmembrane</keyword>
<dbReference type="OrthoDB" id="5959645at2759"/>
<dbReference type="GO" id="GO:0030594">
    <property type="term" value="F:neurotransmitter receptor activity"/>
    <property type="evidence" value="ECO:0000318"/>
    <property type="project" value="GO_Central"/>
</dbReference>
<reference evidence="13" key="1">
    <citation type="submission" date="2015-02" db="EMBL/GenBank/DDBJ databases">
        <title>Genome sequencing for Strongylocentrotus purpuratus.</title>
        <authorList>
            <person name="Murali S."/>
            <person name="Liu Y."/>
            <person name="Vee V."/>
            <person name="English A."/>
            <person name="Wang M."/>
            <person name="Skinner E."/>
            <person name="Han Y."/>
            <person name="Muzny D.M."/>
            <person name="Worley K.C."/>
            <person name="Gibbs R.A."/>
        </authorList>
    </citation>
    <scope>NUCLEOTIDE SEQUENCE</scope>
</reference>
<protein>
    <recommendedName>
        <fullName evidence="11">G-protein coupled receptors family 1 profile domain-containing protein</fullName>
    </recommendedName>
</protein>
<comment type="similarity">
    <text evidence="9">Belongs to the G-protein coupled receptor 1 family.</text>
</comment>
<dbReference type="Gene3D" id="1.20.1070.10">
    <property type="entry name" value="Rhodopsin 7-helix transmembrane proteins"/>
    <property type="match status" value="1"/>
</dbReference>
<evidence type="ECO:0000256" key="9">
    <source>
        <dbReference type="RuleBase" id="RU000688"/>
    </source>
</evidence>
<dbReference type="PROSITE" id="PS00237">
    <property type="entry name" value="G_PROTEIN_RECEP_F1_1"/>
    <property type="match status" value="1"/>
</dbReference>
<organism evidence="12 13">
    <name type="scientific">Strongylocentrotus purpuratus</name>
    <name type="common">Purple sea urchin</name>
    <dbReference type="NCBI Taxonomy" id="7668"/>
    <lineage>
        <taxon>Eukaryota</taxon>
        <taxon>Metazoa</taxon>
        <taxon>Echinodermata</taxon>
        <taxon>Eleutherozoa</taxon>
        <taxon>Echinozoa</taxon>
        <taxon>Echinoidea</taxon>
        <taxon>Euechinoidea</taxon>
        <taxon>Echinacea</taxon>
        <taxon>Camarodonta</taxon>
        <taxon>Echinidea</taxon>
        <taxon>Strongylocentrotidae</taxon>
        <taxon>Strongylocentrotus</taxon>
    </lineage>
</organism>
<dbReference type="AlphaFoldDB" id="A0A7M7N535"/>
<dbReference type="RefSeq" id="XP_030830642.1">
    <property type="nucleotide sequence ID" value="XM_030974782.1"/>
</dbReference>
<evidence type="ECO:0000256" key="4">
    <source>
        <dbReference type="ARBA" id="ARBA00022989"/>
    </source>
</evidence>
<evidence type="ECO:0000256" key="1">
    <source>
        <dbReference type="ARBA" id="ARBA00004651"/>
    </source>
</evidence>
<evidence type="ECO:0000256" key="2">
    <source>
        <dbReference type="ARBA" id="ARBA00022475"/>
    </source>
</evidence>
<evidence type="ECO:0000256" key="3">
    <source>
        <dbReference type="ARBA" id="ARBA00022692"/>
    </source>
</evidence>
<feature type="domain" description="G-protein coupled receptors family 1 profile" evidence="11">
    <location>
        <begin position="40"/>
        <end position="330"/>
    </location>
</feature>
<feature type="transmembrane region" description="Helical" evidence="10">
    <location>
        <begin position="209"/>
        <end position="229"/>
    </location>
</feature>
<dbReference type="Proteomes" id="UP000007110">
    <property type="component" value="Unassembled WGS sequence"/>
</dbReference>
<dbReference type="PROSITE" id="PS50262">
    <property type="entry name" value="G_PROTEIN_RECEP_F1_2"/>
    <property type="match status" value="1"/>
</dbReference>
<name>A0A7M7N535_STRPU</name>
<dbReference type="PANTHER" id="PTHR24248">
    <property type="entry name" value="ADRENERGIC RECEPTOR-RELATED G-PROTEIN COUPLED RECEPTOR"/>
    <property type="match status" value="1"/>
</dbReference>
<reference evidence="12" key="2">
    <citation type="submission" date="2021-01" db="UniProtKB">
        <authorList>
            <consortium name="EnsemblMetazoa"/>
        </authorList>
    </citation>
    <scope>IDENTIFICATION</scope>
</reference>
<evidence type="ECO:0000256" key="8">
    <source>
        <dbReference type="ARBA" id="ARBA00023224"/>
    </source>
</evidence>
<dbReference type="GO" id="GO:0005886">
    <property type="term" value="C:plasma membrane"/>
    <property type="evidence" value="ECO:0000318"/>
    <property type="project" value="GO_Central"/>
</dbReference>
<dbReference type="InParanoid" id="A0A7M7N535"/>
<keyword evidence="6 10" id="KW-0472">Membrane</keyword>
<evidence type="ECO:0000256" key="6">
    <source>
        <dbReference type="ARBA" id="ARBA00023136"/>
    </source>
</evidence>
<sequence length="375" mass="43007">MDESSNLELNSDWENPESKHYLVVVIDVVLIFIIIASIAGNLLVCISVGLDATLRTPSNVFIASLAVADLLLAVLVMPFSLSTNIVHRNIFSPIFCKTWISFDVTFCSTSVIHLCVISLDRYFHIKEPFKYKRWMTNKLALVISIIVWMFKALCAFVPIFLGKFKAERSSDDTLNATILNDDEEENLTGWHLSGFIFCEHAFNETYSTIIVFVDFLIPSSILIFVYARIFHLIQTRSKNLRQGRLAQGKSNDENNARSLTDFRVNSQHQSHHKAALMLGTIIGLFLICWTPFFLRLLVCSFQQCVSFSSKTDEILTWLGYLNSCMNPIVYSISNPEFRQSFKNNIHHKPMSWMISRTRRLSLQYRRNARTVESTC</sequence>
<keyword evidence="5 9" id="KW-0297">G-protein coupled receptor</keyword>
<feature type="transmembrane region" description="Helical" evidence="10">
    <location>
        <begin position="99"/>
        <end position="119"/>
    </location>
</feature>
<dbReference type="Pfam" id="PF00001">
    <property type="entry name" value="7tm_1"/>
    <property type="match status" value="1"/>
</dbReference>
<keyword evidence="4 10" id="KW-1133">Transmembrane helix</keyword>
<dbReference type="GO" id="GO:0045202">
    <property type="term" value="C:synapse"/>
    <property type="evidence" value="ECO:0007669"/>
    <property type="project" value="GOC"/>
</dbReference>
<evidence type="ECO:0000313" key="12">
    <source>
        <dbReference type="EnsemblMetazoa" id="XP_030830642"/>
    </source>
</evidence>
<proteinExistence type="inferred from homology"/>
<evidence type="ECO:0000256" key="5">
    <source>
        <dbReference type="ARBA" id="ARBA00023040"/>
    </source>
</evidence>
<dbReference type="PRINTS" id="PR00237">
    <property type="entry name" value="GPCRRHODOPSN"/>
</dbReference>
<keyword evidence="7 9" id="KW-0675">Receptor</keyword>
<dbReference type="SUPFAM" id="SSF81321">
    <property type="entry name" value="Family A G protein-coupled receptor-like"/>
    <property type="match status" value="1"/>
</dbReference>
<dbReference type="GO" id="GO:0004993">
    <property type="term" value="F:G protein-coupled serotonin receptor activity"/>
    <property type="evidence" value="ECO:0000318"/>
    <property type="project" value="GO_Central"/>
</dbReference>
<evidence type="ECO:0000313" key="13">
    <source>
        <dbReference type="Proteomes" id="UP000007110"/>
    </source>
</evidence>
<evidence type="ECO:0000256" key="7">
    <source>
        <dbReference type="ARBA" id="ARBA00023170"/>
    </source>
</evidence>
<dbReference type="SMART" id="SM01381">
    <property type="entry name" value="7TM_GPCR_Srsx"/>
    <property type="match status" value="1"/>
</dbReference>
<dbReference type="GO" id="GO:0007268">
    <property type="term" value="P:chemical synaptic transmission"/>
    <property type="evidence" value="ECO:0000318"/>
    <property type="project" value="GO_Central"/>
</dbReference>
<evidence type="ECO:0000259" key="11">
    <source>
        <dbReference type="PROSITE" id="PS50262"/>
    </source>
</evidence>
<feature type="transmembrane region" description="Helical" evidence="10">
    <location>
        <begin position="60"/>
        <end position="79"/>
    </location>
</feature>
<feature type="transmembrane region" description="Helical" evidence="10">
    <location>
        <begin position="139"/>
        <end position="161"/>
    </location>
</feature>
<accession>A0A7M7N535</accession>
<dbReference type="InterPro" id="IPR017452">
    <property type="entry name" value="GPCR_Rhodpsn_7TM"/>
</dbReference>
<comment type="subcellular location">
    <subcellularLocation>
        <location evidence="1">Cell membrane</location>
        <topology evidence="1">Multi-pass membrane protein</topology>
    </subcellularLocation>
</comment>
<dbReference type="KEGG" id="spu:115919991"/>
<keyword evidence="13" id="KW-1185">Reference proteome</keyword>
<keyword evidence="8 9" id="KW-0807">Transducer</keyword>
<dbReference type="InterPro" id="IPR000276">
    <property type="entry name" value="GPCR_Rhodpsn"/>
</dbReference>
<feature type="transmembrane region" description="Helical" evidence="10">
    <location>
        <begin position="20"/>
        <end position="48"/>
    </location>
</feature>
<keyword evidence="2" id="KW-1003">Cell membrane</keyword>
<feature type="transmembrane region" description="Helical" evidence="10">
    <location>
        <begin position="275"/>
        <end position="298"/>
    </location>
</feature>
<dbReference type="EnsemblMetazoa" id="XM_030974782">
    <property type="protein sequence ID" value="XP_030830642"/>
    <property type="gene ID" value="LOC115919991"/>
</dbReference>
<dbReference type="GO" id="GO:0030425">
    <property type="term" value="C:dendrite"/>
    <property type="evidence" value="ECO:0000318"/>
    <property type="project" value="GO_Central"/>
</dbReference>
<dbReference type="GeneID" id="115919991"/>